<evidence type="ECO:0000256" key="3">
    <source>
        <dbReference type="ARBA" id="ARBA00022989"/>
    </source>
</evidence>
<name>A0A137PD00_CONC2</name>
<feature type="transmembrane region" description="Helical" evidence="5">
    <location>
        <begin position="53"/>
        <end position="80"/>
    </location>
</feature>
<feature type="transmembrane region" description="Helical" evidence="5">
    <location>
        <begin position="177"/>
        <end position="199"/>
    </location>
</feature>
<gene>
    <name evidence="7" type="ORF">CONCODRAFT_4270</name>
</gene>
<evidence type="ECO:0000313" key="7">
    <source>
        <dbReference type="EMBL" id="KXN72876.1"/>
    </source>
</evidence>
<evidence type="ECO:0000259" key="6">
    <source>
        <dbReference type="PROSITE" id="PS50262"/>
    </source>
</evidence>
<feature type="transmembrane region" description="Helical" evidence="5">
    <location>
        <begin position="128"/>
        <end position="150"/>
    </location>
</feature>
<dbReference type="Gene3D" id="1.20.1070.10">
    <property type="entry name" value="Rhodopsin 7-helix transmembrane proteins"/>
    <property type="match status" value="1"/>
</dbReference>
<proteinExistence type="predicted"/>
<dbReference type="GO" id="GO:0016020">
    <property type="term" value="C:membrane"/>
    <property type="evidence" value="ECO:0007669"/>
    <property type="project" value="UniProtKB-SubCell"/>
</dbReference>
<organism evidence="7 8">
    <name type="scientific">Conidiobolus coronatus (strain ATCC 28846 / CBS 209.66 / NRRL 28638)</name>
    <name type="common">Delacroixia coronata</name>
    <dbReference type="NCBI Taxonomy" id="796925"/>
    <lineage>
        <taxon>Eukaryota</taxon>
        <taxon>Fungi</taxon>
        <taxon>Fungi incertae sedis</taxon>
        <taxon>Zoopagomycota</taxon>
        <taxon>Entomophthoromycotina</taxon>
        <taxon>Entomophthoromycetes</taxon>
        <taxon>Entomophthorales</taxon>
        <taxon>Ancylistaceae</taxon>
        <taxon>Conidiobolus</taxon>
    </lineage>
</organism>
<comment type="subcellular location">
    <subcellularLocation>
        <location evidence="1">Membrane</location>
    </subcellularLocation>
</comment>
<evidence type="ECO:0000256" key="2">
    <source>
        <dbReference type="ARBA" id="ARBA00022692"/>
    </source>
</evidence>
<feature type="transmembrane region" description="Helical" evidence="5">
    <location>
        <begin position="263"/>
        <end position="283"/>
    </location>
</feature>
<evidence type="ECO:0000256" key="1">
    <source>
        <dbReference type="ARBA" id="ARBA00004370"/>
    </source>
</evidence>
<reference evidence="7 8" key="1">
    <citation type="journal article" date="2015" name="Genome Biol. Evol.">
        <title>Phylogenomic analyses indicate that early fungi evolved digesting cell walls of algal ancestors of land plants.</title>
        <authorList>
            <person name="Chang Y."/>
            <person name="Wang S."/>
            <person name="Sekimoto S."/>
            <person name="Aerts A.L."/>
            <person name="Choi C."/>
            <person name="Clum A."/>
            <person name="LaButti K.M."/>
            <person name="Lindquist E.A."/>
            <person name="Yee Ngan C."/>
            <person name="Ohm R.A."/>
            <person name="Salamov A.A."/>
            <person name="Grigoriev I.V."/>
            <person name="Spatafora J.W."/>
            <person name="Berbee M.L."/>
        </authorList>
    </citation>
    <scope>NUCLEOTIDE SEQUENCE [LARGE SCALE GENOMIC DNA]</scope>
    <source>
        <strain evidence="7 8">NRRL 28638</strain>
    </source>
</reference>
<keyword evidence="4 5" id="KW-0472">Membrane</keyword>
<dbReference type="EMBL" id="KQ964445">
    <property type="protein sequence ID" value="KXN72876.1"/>
    <property type="molecule type" value="Genomic_DNA"/>
</dbReference>
<feature type="domain" description="G-protein coupled receptors family 1 profile" evidence="6">
    <location>
        <begin position="33"/>
        <end position="280"/>
    </location>
</feature>
<protein>
    <recommendedName>
        <fullName evidence="6">G-protein coupled receptors family 1 profile domain-containing protein</fullName>
    </recommendedName>
</protein>
<keyword evidence="8" id="KW-1185">Reference proteome</keyword>
<dbReference type="SUPFAM" id="SSF81321">
    <property type="entry name" value="Family A G protein-coupled receptor-like"/>
    <property type="match status" value="1"/>
</dbReference>
<sequence>MSAEPIKIDNNNKGYKDGLVIQSLIFGILGIILSSFILLQLAKKKKPRHIDTILSATAVIISLLGSIFIIIRGVLIKWPYNIFAYYPETCIGEYMLASQFNLIIVYPISLLSLERLLLIIFNLKFKGFYWLLILALFLLLHFTLTCIICYQRSFVLSISAFGCNTNPHSYWNFLTKYFMFAFILGFIIVTVSYISIIIVQYKRSIKSQLELNLNKVTVMRENKIILVKASIIILCFIISYSGKISCWMYQWITGNRRPWTLDYLANMLHLMHNFINCLIVIYMDPTLMETVIAKFNKLVPRA</sequence>
<evidence type="ECO:0000313" key="8">
    <source>
        <dbReference type="Proteomes" id="UP000070444"/>
    </source>
</evidence>
<evidence type="ECO:0000256" key="4">
    <source>
        <dbReference type="ARBA" id="ARBA00023136"/>
    </source>
</evidence>
<dbReference type="PROSITE" id="PS50262">
    <property type="entry name" value="G_PROTEIN_RECEP_F1_2"/>
    <property type="match status" value="1"/>
</dbReference>
<dbReference type="InterPro" id="IPR017452">
    <property type="entry name" value="GPCR_Rhodpsn_7TM"/>
</dbReference>
<dbReference type="AlphaFoldDB" id="A0A137PD00"/>
<dbReference type="Proteomes" id="UP000070444">
    <property type="component" value="Unassembled WGS sequence"/>
</dbReference>
<feature type="transmembrane region" description="Helical" evidence="5">
    <location>
        <begin position="20"/>
        <end position="41"/>
    </location>
</feature>
<feature type="transmembrane region" description="Helical" evidence="5">
    <location>
        <begin position="225"/>
        <end position="243"/>
    </location>
</feature>
<keyword evidence="2 5" id="KW-0812">Transmembrane</keyword>
<accession>A0A137PD00</accession>
<keyword evidence="3 5" id="KW-1133">Transmembrane helix</keyword>
<evidence type="ECO:0000256" key="5">
    <source>
        <dbReference type="SAM" id="Phobius"/>
    </source>
</evidence>
<feature type="transmembrane region" description="Helical" evidence="5">
    <location>
        <begin position="100"/>
        <end position="121"/>
    </location>
</feature>